<sequence>MIESVKKWNFQEVAVRWLSRIKNKPSYTHVHILGSMHPFTTCHFHEMQHLLVGFLRIFL</sequence>
<name>A0A8R1TUL8_ONCVO</name>
<keyword evidence="2" id="KW-1185">Reference proteome</keyword>
<proteinExistence type="predicted"/>
<accession>A0A8R1TUL8</accession>
<protein>
    <submittedName>
        <fullName evidence="1">Uncharacterized protein</fullName>
    </submittedName>
</protein>
<dbReference type="EnsemblMetazoa" id="OVOC4499.1">
    <property type="protein sequence ID" value="OVOC4499.1"/>
    <property type="gene ID" value="WBGene00241308"/>
</dbReference>
<evidence type="ECO:0000313" key="2">
    <source>
        <dbReference type="Proteomes" id="UP000024404"/>
    </source>
</evidence>
<evidence type="ECO:0000313" key="1">
    <source>
        <dbReference type="EnsemblMetazoa" id="OVOC4499.1"/>
    </source>
</evidence>
<reference evidence="2" key="1">
    <citation type="submission" date="2013-10" db="EMBL/GenBank/DDBJ databases">
        <title>Genome sequencing of Onchocerca volvulus.</title>
        <authorList>
            <person name="Cotton J."/>
            <person name="Tsai J."/>
            <person name="Stanley E."/>
            <person name="Tracey A."/>
            <person name="Holroyd N."/>
            <person name="Lustigman S."/>
            <person name="Berriman M."/>
        </authorList>
    </citation>
    <scope>NUCLEOTIDE SEQUENCE</scope>
</reference>
<organism evidence="1 2">
    <name type="scientific">Onchocerca volvulus</name>
    <dbReference type="NCBI Taxonomy" id="6282"/>
    <lineage>
        <taxon>Eukaryota</taxon>
        <taxon>Metazoa</taxon>
        <taxon>Ecdysozoa</taxon>
        <taxon>Nematoda</taxon>
        <taxon>Chromadorea</taxon>
        <taxon>Rhabditida</taxon>
        <taxon>Spirurina</taxon>
        <taxon>Spiruromorpha</taxon>
        <taxon>Filarioidea</taxon>
        <taxon>Onchocercidae</taxon>
        <taxon>Onchocerca</taxon>
    </lineage>
</organism>
<dbReference type="AlphaFoldDB" id="A0A8R1TUL8"/>
<dbReference type="Proteomes" id="UP000024404">
    <property type="component" value="Unassembled WGS sequence"/>
</dbReference>
<dbReference type="EMBL" id="CMVM020000134">
    <property type="status" value="NOT_ANNOTATED_CDS"/>
    <property type="molecule type" value="Genomic_DNA"/>
</dbReference>
<reference evidence="1" key="2">
    <citation type="submission" date="2022-06" db="UniProtKB">
        <authorList>
            <consortium name="EnsemblMetazoa"/>
        </authorList>
    </citation>
    <scope>IDENTIFICATION</scope>
</reference>